<evidence type="ECO:0000313" key="1">
    <source>
        <dbReference type="EMBL" id="KAI0039597.1"/>
    </source>
</evidence>
<sequence>MTDSSTFGRNRQSIVEIEQELHDIFREHPQCYVNADDEPVLPAKYLPDVFETYRQEYGLELLATDEMNTFLHLVETSPGLEATPQTILALVAMRTSGSPQSSPSPESSGDDWERGRGDERDAGRHSRSSSNGSAGTYYQPSSSSRPPSRPPSRGGPVPKTPVSKESPFDVQKRQRSTPLGATAPSSWTKRPVAPSRRKSDAGSHSRSASDSEVRSLPSGRTPGRKRTPSNPTSPGDSAFSPQSSLSGISSPPMVSPPSRPHSRAQSQPQSHFSGFNSYDSYDEDPTSPPRRSPPDLDLSNSMYDSFDATITSLPMPRHASDSDSDEDESALGLVYDRSAASSTVSMEPSERLEALQRINGDLGKKLFDAERTLQRKLADHEAELEEMEARLEEARTELSAAKREEKELRSKERTNLVQISVLETEIAKVQKSLDTSRSSYTSLQKQYAEQLSEAEDLRNSIRRKDDELKESREGMALQSLENSKLAKEHDAFEDRFALLEQELAIAQQAQASLDEQKQENLMLKETIDRMRFDMDELRSGLTSNTVGAGSGSSSAQNSVSKSLGAELLSKMRDGGGWMDEEEEEEEPSTTLKDLQIEVADEDTEGEDVIQTIITRKKRRGASKANKMEPVTIEDNREYSNAYTQYDGALFAVSSTTQTDPEPKVLTASFSMQTEDTPMATSEIQTDPPIPKPMAHMEIQTEAVDEEASRSPSPADEEALASSSSTVQPPTPKAKPTPLDLLNPTTPTDSPPAYNQVTKEPLFHDLEHVLDTDDLSFSHVSDPQTRRDLRIAAETLKKWHKGMHIPLQPSGTVSAETAEEWRALKEELGIDCLVIDKAVEGAPRPSKDSARRRSRFYNIYNTYVYPGGEGGPVSLGGVASHALVCVGASAMVLFAMSPFLAHHYAVPGGPTYYDRAAWTSFNTMRPGGEGFPNDGTTAVWNLLGRLGFGAARIARGWPT</sequence>
<reference evidence="1" key="2">
    <citation type="journal article" date="2022" name="New Phytol.">
        <title>Evolutionary transition to the ectomycorrhizal habit in the genomes of a hyperdiverse lineage of mushroom-forming fungi.</title>
        <authorList>
            <person name="Looney B."/>
            <person name="Miyauchi S."/>
            <person name="Morin E."/>
            <person name="Drula E."/>
            <person name="Courty P.E."/>
            <person name="Kohler A."/>
            <person name="Kuo A."/>
            <person name="LaButti K."/>
            <person name="Pangilinan J."/>
            <person name="Lipzen A."/>
            <person name="Riley R."/>
            <person name="Andreopoulos W."/>
            <person name="He G."/>
            <person name="Johnson J."/>
            <person name="Nolan M."/>
            <person name="Tritt A."/>
            <person name="Barry K.W."/>
            <person name="Grigoriev I.V."/>
            <person name="Nagy L.G."/>
            <person name="Hibbett D."/>
            <person name="Henrissat B."/>
            <person name="Matheny P.B."/>
            <person name="Labbe J."/>
            <person name="Martin F.M."/>
        </authorList>
    </citation>
    <scope>NUCLEOTIDE SEQUENCE</scope>
    <source>
        <strain evidence="1">FP105234-sp</strain>
    </source>
</reference>
<name>A0ACB8R6U1_9AGAM</name>
<evidence type="ECO:0000313" key="2">
    <source>
        <dbReference type="Proteomes" id="UP000814033"/>
    </source>
</evidence>
<reference evidence="1" key="1">
    <citation type="submission" date="2021-02" db="EMBL/GenBank/DDBJ databases">
        <authorList>
            <consortium name="DOE Joint Genome Institute"/>
            <person name="Ahrendt S."/>
            <person name="Looney B.P."/>
            <person name="Miyauchi S."/>
            <person name="Morin E."/>
            <person name="Drula E."/>
            <person name="Courty P.E."/>
            <person name="Chicoki N."/>
            <person name="Fauchery L."/>
            <person name="Kohler A."/>
            <person name="Kuo A."/>
            <person name="Labutti K."/>
            <person name="Pangilinan J."/>
            <person name="Lipzen A."/>
            <person name="Riley R."/>
            <person name="Andreopoulos W."/>
            <person name="He G."/>
            <person name="Johnson J."/>
            <person name="Barry K.W."/>
            <person name="Grigoriev I.V."/>
            <person name="Nagy L."/>
            <person name="Hibbett D."/>
            <person name="Henrissat B."/>
            <person name="Matheny P.B."/>
            <person name="Labbe J."/>
            <person name="Martin F."/>
        </authorList>
    </citation>
    <scope>NUCLEOTIDE SEQUENCE</scope>
    <source>
        <strain evidence="1">FP105234-sp</strain>
    </source>
</reference>
<keyword evidence="2" id="KW-1185">Reference proteome</keyword>
<dbReference type="Proteomes" id="UP000814033">
    <property type="component" value="Unassembled WGS sequence"/>
</dbReference>
<accession>A0ACB8R6U1</accession>
<protein>
    <submittedName>
        <fullName evidence="1">Uncharacterized protein</fullName>
    </submittedName>
</protein>
<proteinExistence type="predicted"/>
<comment type="caution">
    <text evidence="1">The sequence shown here is derived from an EMBL/GenBank/DDBJ whole genome shotgun (WGS) entry which is preliminary data.</text>
</comment>
<gene>
    <name evidence="1" type="ORF">FA95DRAFT_1654138</name>
</gene>
<organism evidence="1 2">
    <name type="scientific">Auriscalpium vulgare</name>
    <dbReference type="NCBI Taxonomy" id="40419"/>
    <lineage>
        <taxon>Eukaryota</taxon>
        <taxon>Fungi</taxon>
        <taxon>Dikarya</taxon>
        <taxon>Basidiomycota</taxon>
        <taxon>Agaricomycotina</taxon>
        <taxon>Agaricomycetes</taxon>
        <taxon>Russulales</taxon>
        <taxon>Auriscalpiaceae</taxon>
        <taxon>Auriscalpium</taxon>
    </lineage>
</organism>
<dbReference type="EMBL" id="MU276284">
    <property type="protein sequence ID" value="KAI0039597.1"/>
    <property type="molecule type" value="Genomic_DNA"/>
</dbReference>